<feature type="repeat" description="Solcar" evidence="9">
    <location>
        <begin position="136"/>
        <end position="220"/>
    </location>
</feature>
<dbReference type="PANTHER" id="PTHR45788:SF2">
    <property type="entry name" value="SUCCINATE_FUMARATE MITOCHONDRIAL TRANSPORTER"/>
    <property type="match status" value="1"/>
</dbReference>
<keyword evidence="5" id="KW-0677">Repeat</keyword>
<feature type="repeat" description="Solcar" evidence="9">
    <location>
        <begin position="35"/>
        <end position="123"/>
    </location>
</feature>
<keyword evidence="3 10" id="KW-0813">Transport</keyword>
<evidence type="ECO:0000313" key="12">
    <source>
        <dbReference type="Proteomes" id="UP000439903"/>
    </source>
</evidence>
<keyword evidence="8 9" id="KW-0472">Membrane</keyword>
<comment type="similarity">
    <text evidence="2 10">Belongs to the mitochondrial carrier (TC 2.A.29) family.</text>
</comment>
<keyword evidence="6" id="KW-1133">Transmembrane helix</keyword>
<dbReference type="InterPro" id="IPR049563">
    <property type="entry name" value="TXTP-like"/>
</dbReference>
<dbReference type="GO" id="GO:0005469">
    <property type="term" value="F:succinate:fumarate antiporter activity"/>
    <property type="evidence" value="ECO:0007669"/>
    <property type="project" value="TreeGrafter"/>
</dbReference>
<dbReference type="Gene3D" id="1.50.40.10">
    <property type="entry name" value="Mitochondrial carrier domain"/>
    <property type="match status" value="1"/>
</dbReference>
<protein>
    <submittedName>
        <fullName evidence="11">Mitochondrial carrier</fullName>
    </submittedName>
</protein>
<reference evidence="11 12" key="1">
    <citation type="journal article" date="2019" name="Environ. Microbiol.">
        <title>At the nexus of three kingdoms: the genome of the mycorrhizal fungus Gigaspora margarita provides insights into plant, endobacterial and fungal interactions.</title>
        <authorList>
            <person name="Venice F."/>
            <person name="Ghignone S."/>
            <person name="Salvioli di Fossalunga A."/>
            <person name="Amselem J."/>
            <person name="Novero M."/>
            <person name="Xianan X."/>
            <person name="Sedzielewska Toro K."/>
            <person name="Morin E."/>
            <person name="Lipzen A."/>
            <person name="Grigoriev I.V."/>
            <person name="Henrissat B."/>
            <person name="Martin F.M."/>
            <person name="Bonfante P."/>
        </authorList>
    </citation>
    <scope>NUCLEOTIDE SEQUENCE [LARGE SCALE GENOMIC DNA]</scope>
    <source>
        <strain evidence="11 12">BEG34</strain>
    </source>
</reference>
<comment type="caution">
    <text evidence="11">The sequence shown here is derived from an EMBL/GenBank/DDBJ whole genome shotgun (WGS) entry which is preliminary data.</text>
</comment>
<dbReference type="Pfam" id="PF00153">
    <property type="entry name" value="Mito_carr"/>
    <property type="match status" value="3"/>
</dbReference>
<evidence type="ECO:0000256" key="5">
    <source>
        <dbReference type="ARBA" id="ARBA00022737"/>
    </source>
</evidence>
<keyword evidence="4 9" id="KW-0812">Transmembrane</keyword>
<keyword evidence="12" id="KW-1185">Reference proteome</keyword>
<feature type="repeat" description="Solcar" evidence="9">
    <location>
        <begin position="229"/>
        <end position="313"/>
    </location>
</feature>
<sequence length="319" mass="35407">MIRSDNLINLFKDQKRSNFLIHLCCKMSSEKGQAKKILVSTLAGTGAGFVEVLIMQPTDVLKTRIQSIRVSSNYDGIGILNSFKRIASQEGVFALYRGTLPVMCIVTPRVSLQYTGLAMFKPMFDRMEGVLIPPGSSAAFTGICTGILQASTLVTPLELIKVRQQTDLNKQRYHSMPSTIVHIVKEEGVLALYKGLLPTIFRQSWGLAVKFTGYTTFKDLFASLNNGQNTPFQHALSGFLANILVGIFNSPPDVVKTRMQDQNVGYRNSFECVKSMLKNEGLKSFFKGATLRCVRIAPGGAIQFSTYEYLNKLIGDYMK</sequence>
<evidence type="ECO:0000256" key="9">
    <source>
        <dbReference type="PROSITE-ProRule" id="PRU00282"/>
    </source>
</evidence>
<accession>A0A8H3XF08</accession>
<dbReference type="SUPFAM" id="SSF103506">
    <property type="entry name" value="Mitochondrial carrier"/>
    <property type="match status" value="1"/>
</dbReference>
<comment type="subcellular location">
    <subcellularLocation>
        <location evidence="1">Mitochondrion membrane</location>
        <topology evidence="1">Multi-pass membrane protein</topology>
    </subcellularLocation>
</comment>
<dbReference type="Proteomes" id="UP000439903">
    <property type="component" value="Unassembled WGS sequence"/>
</dbReference>
<evidence type="ECO:0000256" key="8">
    <source>
        <dbReference type="ARBA" id="ARBA00023136"/>
    </source>
</evidence>
<proteinExistence type="inferred from homology"/>
<dbReference type="InterPro" id="IPR023395">
    <property type="entry name" value="MCP_dom_sf"/>
</dbReference>
<gene>
    <name evidence="11" type="ORF">F8M41_002632</name>
</gene>
<keyword evidence="7" id="KW-0496">Mitochondrion</keyword>
<evidence type="ECO:0000313" key="11">
    <source>
        <dbReference type="EMBL" id="KAF0448594.1"/>
    </source>
</evidence>
<evidence type="ECO:0000256" key="6">
    <source>
        <dbReference type="ARBA" id="ARBA00022989"/>
    </source>
</evidence>
<evidence type="ECO:0000256" key="10">
    <source>
        <dbReference type="RuleBase" id="RU000488"/>
    </source>
</evidence>
<dbReference type="AlphaFoldDB" id="A0A8H3XF08"/>
<evidence type="ECO:0000256" key="4">
    <source>
        <dbReference type="ARBA" id="ARBA00022692"/>
    </source>
</evidence>
<dbReference type="InterPro" id="IPR018108">
    <property type="entry name" value="MCP_transmembrane"/>
</dbReference>
<dbReference type="OrthoDB" id="44467at2759"/>
<dbReference type="PANTHER" id="PTHR45788">
    <property type="entry name" value="SUCCINATE/FUMARATE MITOCHONDRIAL TRANSPORTER-RELATED"/>
    <property type="match status" value="1"/>
</dbReference>
<dbReference type="EMBL" id="WTPW01001226">
    <property type="protein sequence ID" value="KAF0448594.1"/>
    <property type="molecule type" value="Genomic_DNA"/>
</dbReference>
<dbReference type="GO" id="GO:0031966">
    <property type="term" value="C:mitochondrial membrane"/>
    <property type="evidence" value="ECO:0007669"/>
    <property type="project" value="UniProtKB-SubCell"/>
</dbReference>
<dbReference type="PROSITE" id="PS50920">
    <property type="entry name" value="SOLCAR"/>
    <property type="match status" value="3"/>
</dbReference>
<organism evidence="11 12">
    <name type="scientific">Gigaspora margarita</name>
    <dbReference type="NCBI Taxonomy" id="4874"/>
    <lineage>
        <taxon>Eukaryota</taxon>
        <taxon>Fungi</taxon>
        <taxon>Fungi incertae sedis</taxon>
        <taxon>Mucoromycota</taxon>
        <taxon>Glomeromycotina</taxon>
        <taxon>Glomeromycetes</taxon>
        <taxon>Diversisporales</taxon>
        <taxon>Gigasporaceae</taxon>
        <taxon>Gigaspora</taxon>
    </lineage>
</organism>
<evidence type="ECO:0000256" key="7">
    <source>
        <dbReference type="ARBA" id="ARBA00023128"/>
    </source>
</evidence>
<evidence type="ECO:0000256" key="3">
    <source>
        <dbReference type="ARBA" id="ARBA00022448"/>
    </source>
</evidence>
<name>A0A8H3XF08_GIGMA</name>
<evidence type="ECO:0000256" key="1">
    <source>
        <dbReference type="ARBA" id="ARBA00004225"/>
    </source>
</evidence>
<evidence type="ECO:0000256" key="2">
    <source>
        <dbReference type="ARBA" id="ARBA00006375"/>
    </source>
</evidence>